<dbReference type="EMBL" id="CM056810">
    <property type="protein sequence ID" value="KAJ8645883.1"/>
    <property type="molecule type" value="Genomic_DNA"/>
</dbReference>
<gene>
    <name evidence="1" type="ORF">MRB53_007631</name>
</gene>
<comment type="caution">
    <text evidence="1">The sequence shown here is derived from an EMBL/GenBank/DDBJ whole genome shotgun (WGS) entry which is preliminary data.</text>
</comment>
<keyword evidence="2" id="KW-1185">Reference proteome</keyword>
<evidence type="ECO:0000313" key="2">
    <source>
        <dbReference type="Proteomes" id="UP001234297"/>
    </source>
</evidence>
<evidence type="ECO:0000313" key="1">
    <source>
        <dbReference type="EMBL" id="KAJ8645883.1"/>
    </source>
</evidence>
<organism evidence="1 2">
    <name type="scientific">Persea americana</name>
    <name type="common">Avocado</name>
    <dbReference type="NCBI Taxonomy" id="3435"/>
    <lineage>
        <taxon>Eukaryota</taxon>
        <taxon>Viridiplantae</taxon>
        <taxon>Streptophyta</taxon>
        <taxon>Embryophyta</taxon>
        <taxon>Tracheophyta</taxon>
        <taxon>Spermatophyta</taxon>
        <taxon>Magnoliopsida</taxon>
        <taxon>Magnoliidae</taxon>
        <taxon>Laurales</taxon>
        <taxon>Lauraceae</taxon>
        <taxon>Persea</taxon>
    </lineage>
</organism>
<dbReference type="Proteomes" id="UP001234297">
    <property type="component" value="Chromosome 2"/>
</dbReference>
<sequence length="68" mass="7729">MDICGASLAESGQRKSEHQMVLSEEQHQQFVKEKKCILCSETRNQPPRHGNTTEGDLSKVLLRVEMCK</sequence>
<name>A0ACC2MKI8_PERAE</name>
<accession>A0ACC2MKI8</accession>
<reference evidence="1 2" key="1">
    <citation type="journal article" date="2022" name="Hortic Res">
        <title>A haplotype resolved chromosomal level avocado genome allows analysis of novel avocado genes.</title>
        <authorList>
            <person name="Nath O."/>
            <person name="Fletcher S.J."/>
            <person name="Hayward A."/>
            <person name="Shaw L.M."/>
            <person name="Masouleh A.K."/>
            <person name="Furtado A."/>
            <person name="Henry R.J."/>
            <person name="Mitter N."/>
        </authorList>
    </citation>
    <scope>NUCLEOTIDE SEQUENCE [LARGE SCALE GENOMIC DNA]</scope>
    <source>
        <strain evidence="2">cv. Hass</strain>
    </source>
</reference>
<protein>
    <submittedName>
        <fullName evidence="1">Uncharacterized protein</fullName>
    </submittedName>
</protein>
<proteinExistence type="predicted"/>